<dbReference type="InterPro" id="IPR036388">
    <property type="entry name" value="WH-like_DNA-bd_sf"/>
</dbReference>
<feature type="domain" description="HTH luxR-type" evidence="7">
    <location>
        <begin position="141"/>
        <end position="206"/>
    </location>
</feature>
<keyword evidence="1 6" id="KW-0597">Phosphoprotein</keyword>
<dbReference type="OrthoDB" id="9802186at2"/>
<dbReference type="PRINTS" id="PR00038">
    <property type="entry name" value="HTHLUXR"/>
</dbReference>
<dbReference type="InterPro" id="IPR000792">
    <property type="entry name" value="Tscrpt_reg_LuxR_C"/>
</dbReference>
<organism evidence="9 10">
    <name type="scientific">Bordetella flabilis</name>
    <dbReference type="NCBI Taxonomy" id="463014"/>
    <lineage>
        <taxon>Bacteria</taxon>
        <taxon>Pseudomonadati</taxon>
        <taxon>Pseudomonadota</taxon>
        <taxon>Betaproteobacteria</taxon>
        <taxon>Burkholderiales</taxon>
        <taxon>Alcaligenaceae</taxon>
        <taxon>Bordetella</taxon>
    </lineage>
</organism>
<keyword evidence="10" id="KW-1185">Reference proteome</keyword>
<keyword evidence="3" id="KW-0805">Transcription regulation</keyword>
<dbReference type="SMART" id="SM00421">
    <property type="entry name" value="HTH_LUXR"/>
    <property type="match status" value="1"/>
</dbReference>
<dbReference type="KEGG" id="bfz:BAU07_05225"/>
<evidence type="ECO:0000256" key="6">
    <source>
        <dbReference type="PROSITE-ProRule" id="PRU00169"/>
    </source>
</evidence>
<dbReference type="STRING" id="463014.BAU07_05225"/>
<dbReference type="PANTHER" id="PTHR44688:SF16">
    <property type="entry name" value="DNA-BINDING TRANSCRIPTIONAL ACTIVATOR DEVR_DOSR"/>
    <property type="match status" value="1"/>
</dbReference>
<dbReference type="SMART" id="SM00448">
    <property type="entry name" value="REC"/>
    <property type="match status" value="1"/>
</dbReference>
<sequence>MSKTDGQEEALVVVVDDDDSIRTGLGALFRSLDMRVELFASADDLLAFPFPSVPTCVVLDVRLRGTNGLNVQRQLRGQGVHVPIVFMTGHADIPMTVQAMKDGAADFLTKPFREQDLLDAVAAAHRADRDRRGAESQDVALRRRHASLTPREREVMGMAAAGLMNKQIAAEIGLSEVTVKIHRGNAMRKMGARTFADLVRMAQQLELPAATDSTVPRR</sequence>
<dbReference type="SUPFAM" id="SSF46894">
    <property type="entry name" value="C-terminal effector domain of the bipartite response regulators"/>
    <property type="match status" value="1"/>
</dbReference>
<name>A0A193G9C9_9BORD</name>
<dbReference type="Proteomes" id="UP000091926">
    <property type="component" value="Chromosome"/>
</dbReference>
<dbReference type="FunFam" id="3.40.50.2300:FF:000018">
    <property type="entry name" value="DNA-binding transcriptional regulator NtrC"/>
    <property type="match status" value="1"/>
</dbReference>
<reference evidence="9 10" key="1">
    <citation type="submission" date="2016-06" db="EMBL/GenBank/DDBJ databases">
        <title>Complete genome sequences of Bordetella bronchialis and Bordetella flabilis.</title>
        <authorList>
            <person name="LiPuma J.J."/>
            <person name="Spilker T."/>
        </authorList>
    </citation>
    <scope>NUCLEOTIDE SEQUENCE [LARGE SCALE GENOMIC DNA]</scope>
    <source>
        <strain evidence="9 10">AU10664</strain>
    </source>
</reference>
<feature type="domain" description="Response regulatory" evidence="8">
    <location>
        <begin position="11"/>
        <end position="125"/>
    </location>
</feature>
<evidence type="ECO:0000256" key="4">
    <source>
        <dbReference type="ARBA" id="ARBA00023125"/>
    </source>
</evidence>
<keyword evidence="5" id="KW-0804">Transcription</keyword>
<dbReference type="GO" id="GO:0000160">
    <property type="term" value="P:phosphorelay signal transduction system"/>
    <property type="evidence" value="ECO:0007669"/>
    <property type="project" value="UniProtKB-KW"/>
</dbReference>
<dbReference type="PROSITE" id="PS50110">
    <property type="entry name" value="RESPONSE_REGULATORY"/>
    <property type="match status" value="1"/>
</dbReference>
<dbReference type="Pfam" id="PF00072">
    <property type="entry name" value="Response_reg"/>
    <property type="match status" value="1"/>
</dbReference>
<dbReference type="EMBL" id="CP016172">
    <property type="protein sequence ID" value="ANN76597.1"/>
    <property type="molecule type" value="Genomic_DNA"/>
</dbReference>
<dbReference type="AlphaFoldDB" id="A0A193G9C9"/>
<dbReference type="RefSeq" id="WP_066654719.1">
    <property type="nucleotide sequence ID" value="NZ_CBCSCL010000044.1"/>
</dbReference>
<evidence type="ECO:0000259" key="8">
    <source>
        <dbReference type="PROSITE" id="PS50110"/>
    </source>
</evidence>
<evidence type="ECO:0000313" key="10">
    <source>
        <dbReference type="Proteomes" id="UP000091926"/>
    </source>
</evidence>
<keyword evidence="2" id="KW-0902">Two-component regulatory system</keyword>
<evidence type="ECO:0000256" key="3">
    <source>
        <dbReference type="ARBA" id="ARBA00023015"/>
    </source>
</evidence>
<evidence type="ECO:0000256" key="5">
    <source>
        <dbReference type="ARBA" id="ARBA00023163"/>
    </source>
</evidence>
<dbReference type="CDD" id="cd06170">
    <property type="entry name" value="LuxR_C_like"/>
    <property type="match status" value="1"/>
</dbReference>
<gene>
    <name evidence="9" type="ORF">BAU07_05225</name>
</gene>
<evidence type="ECO:0000313" key="9">
    <source>
        <dbReference type="EMBL" id="ANN76597.1"/>
    </source>
</evidence>
<proteinExistence type="predicted"/>
<accession>A0A193G9C9</accession>
<dbReference type="PANTHER" id="PTHR44688">
    <property type="entry name" value="DNA-BINDING TRANSCRIPTIONAL ACTIVATOR DEVR_DOSR"/>
    <property type="match status" value="1"/>
</dbReference>
<evidence type="ECO:0000256" key="1">
    <source>
        <dbReference type="ARBA" id="ARBA00022553"/>
    </source>
</evidence>
<dbReference type="Pfam" id="PF00196">
    <property type="entry name" value="GerE"/>
    <property type="match status" value="1"/>
</dbReference>
<dbReference type="PROSITE" id="PS50043">
    <property type="entry name" value="HTH_LUXR_2"/>
    <property type="match status" value="1"/>
</dbReference>
<evidence type="ECO:0000259" key="7">
    <source>
        <dbReference type="PROSITE" id="PS50043"/>
    </source>
</evidence>
<feature type="modified residue" description="4-aspartylphosphate" evidence="6">
    <location>
        <position position="60"/>
    </location>
</feature>
<dbReference type="Gene3D" id="3.40.50.2300">
    <property type="match status" value="1"/>
</dbReference>
<dbReference type="GO" id="GO:0006355">
    <property type="term" value="P:regulation of DNA-templated transcription"/>
    <property type="evidence" value="ECO:0007669"/>
    <property type="project" value="InterPro"/>
</dbReference>
<dbReference type="SUPFAM" id="SSF52172">
    <property type="entry name" value="CheY-like"/>
    <property type="match status" value="1"/>
</dbReference>
<dbReference type="PROSITE" id="PS00622">
    <property type="entry name" value="HTH_LUXR_1"/>
    <property type="match status" value="1"/>
</dbReference>
<dbReference type="GO" id="GO:0003677">
    <property type="term" value="F:DNA binding"/>
    <property type="evidence" value="ECO:0007669"/>
    <property type="project" value="UniProtKB-KW"/>
</dbReference>
<evidence type="ECO:0000256" key="2">
    <source>
        <dbReference type="ARBA" id="ARBA00023012"/>
    </source>
</evidence>
<dbReference type="InterPro" id="IPR001789">
    <property type="entry name" value="Sig_transdc_resp-reg_receiver"/>
</dbReference>
<protein>
    <submittedName>
        <fullName evidence="9">DNA-binding response regulator</fullName>
    </submittedName>
</protein>
<dbReference type="InterPro" id="IPR011006">
    <property type="entry name" value="CheY-like_superfamily"/>
</dbReference>
<dbReference type="Gene3D" id="1.10.10.10">
    <property type="entry name" value="Winged helix-like DNA-binding domain superfamily/Winged helix DNA-binding domain"/>
    <property type="match status" value="1"/>
</dbReference>
<keyword evidence="4 9" id="KW-0238">DNA-binding</keyword>
<dbReference type="InterPro" id="IPR016032">
    <property type="entry name" value="Sig_transdc_resp-reg_C-effctor"/>
</dbReference>